<dbReference type="GO" id="GO:0042834">
    <property type="term" value="F:peptidoglycan binding"/>
    <property type="evidence" value="ECO:0007669"/>
    <property type="project" value="InterPro"/>
</dbReference>
<gene>
    <name evidence="3" type="ORF">PI23P_05547</name>
</gene>
<organism evidence="3 4">
    <name type="scientific">Polaribacter irgensii 23-P</name>
    <dbReference type="NCBI Taxonomy" id="313594"/>
    <lineage>
        <taxon>Bacteria</taxon>
        <taxon>Pseudomonadati</taxon>
        <taxon>Bacteroidota</taxon>
        <taxon>Flavobacteriia</taxon>
        <taxon>Flavobacteriales</taxon>
        <taxon>Flavobacteriaceae</taxon>
    </lineage>
</organism>
<evidence type="ECO:0000313" key="4">
    <source>
        <dbReference type="Proteomes" id="UP000003053"/>
    </source>
</evidence>
<protein>
    <recommendedName>
        <fullName evidence="2">SPOR domain-containing protein</fullName>
    </recommendedName>
</protein>
<sequence length="122" mass="13651">MKNRLFIKIFACCAFASGPILHAQDAVNNAKKISNLLEKKRSYNISKGNGYCIQIYYGNELAAKKKSAAFNALFPEAPATLVYNDPEWKVQVGTYKTKLEADRINLIYQKEFSATIVVPLGK</sequence>
<dbReference type="Proteomes" id="UP000003053">
    <property type="component" value="Unassembled WGS sequence"/>
</dbReference>
<name>A4BY96_9FLAO</name>
<dbReference type="OrthoDB" id="2473397at2"/>
<dbReference type="HOGENOM" id="CLU_106289_1_0_10"/>
<keyword evidence="4" id="KW-1185">Reference proteome</keyword>
<evidence type="ECO:0000313" key="3">
    <source>
        <dbReference type="EMBL" id="EAR13937.1"/>
    </source>
</evidence>
<feature type="signal peptide" evidence="1">
    <location>
        <begin position="1"/>
        <end position="23"/>
    </location>
</feature>
<accession>A4BY96</accession>
<feature type="chain" id="PRO_5002666818" description="SPOR domain-containing protein" evidence="1">
    <location>
        <begin position="24"/>
        <end position="122"/>
    </location>
</feature>
<dbReference type="AlphaFoldDB" id="A4BY96"/>
<dbReference type="RefSeq" id="WP_004569735.1">
    <property type="nucleotide sequence ID" value="NZ_CH724148.1"/>
</dbReference>
<comment type="caution">
    <text evidence="3">The sequence shown here is derived from an EMBL/GenBank/DDBJ whole genome shotgun (WGS) entry which is preliminary data.</text>
</comment>
<evidence type="ECO:0000259" key="2">
    <source>
        <dbReference type="Pfam" id="PF05036"/>
    </source>
</evidence>
<dbReference type="Pfam" id="PF05036">
    <property type="entry name" value="SPOR"/>
    <property type="match status" value="1"/>
</dbReference>
<feature type="domain" description="SPOR" evidence="2">
    <location>
        <begin position="48"/>
        <end position="103"/>
    </location>
</feature>
<dbReference type="STRING" id="313594.PI23P_05547"/>
<proteinExistence type="predicted"/>
<dbReference type="InterPro" id="IPR007730">
    <property type="entry name" value="SPOR-like_dom"/>
</dbReference>
<dbReference type="eggNOG" id="ENOG5033D44">
    <property type="taxonomic scope" value="Bacteria"/>
</dbReference>
<dbReference type="EMBL" id="AAOG01000001">
    <property type="protein sequence ID" value="EAR13937.1"/>
    <property type="molecule type" value="Genomic_DNA"/>
</dbReference>
<keyword evidence="1" id="KW-0732">Signal</keyword>
<evidence type="ECO:0000256" key="1">
    <source>
        <dbReference type="SAM" id="SignalP"/>
    </source>
</evidence>
<reference evidence="3 4" key="1">
    <citation type="submission" date="2006-02" db="EMBL/GenBank/DDBJ databases">
        <authorList>
            <person name="Murray A."/>
            <person name="Staley J."/>
            <person name="Ferriera S."/>
            <person name="Johnson J."/>
            <person name="Kravitz S."/>
            <person name="Halpern A."/>
            <person name="Remington K."/>
            <person name="Beeson K."/>
            <person name="Tran B."/>
            <person name="Rogers Y.-H."/>
            <person name="Friedman R."/>
            <person name="Venter J.C."/>
        </authorList>
    </citation>
    <scope>NUCLEOTIDE SEQUENCE [LARGE SCALE GENOMIC DNA]</scope>
    <source>
        <strain evidence="3 4">23-P</strain>
    </source>
</reference>